<protein>
    <recommendedName>
        <fullName evidence="1">Tryptophan 2,3-dioxygenase</fullName>
        <shortName evidence="1">TDO</shortName>
        <ecNumber evidence="1">1.13.11.11</ecNumber>
    </recommendedName>
    <alternativeName>
        <fullName evidence="1">Tryptamin 2,3-dioxygenase</fullName>
    </alternativeName>
    <alternativeName>
        <fullName evidence="1">Tryptophan oxygenase</fullName>
        <shortName evidence="1">TO</shortName>
        <shortName evidence="1">TRPO</shortName>
    </alternativeName>
    <alternativeName>
        <fullName evidence="1">Tryptophan pyrrolase</fullName>
    </alternativeName>
    <alternativeName>
        <fullName evidence="1">Tryptophanase</fullName>
    </alternativeName>
</protein>
<reference evidence="2 3" key="1">
    <citation type="submission" date="2021-01" db="EMBL/GenBank/DDBJ databases">
        <title>WGS of actinomycetes isolated from Thailand.</title>
        <authorList>
            <person name="Thawai C."/>
        </authorList>
    </citation>
    <scope>NUCLEOTIDE SEQUENCE [LARGE SCALE GENOMIC DNA]</scope>
    <source>
        <strain evidence="2 3">CA3R110</strain>
    </source>
</reference>
<comment type="caution">
    <text evidence="2">The sequence shown here is derived from an EMBL/GenBank/DDBJ whole genome shotgun (WGS) entry which is preliminary data.</text>
</comment>
<keyword evidence="1" id="KW-0823">Tryptophan catabolism</keyword>
<dbReference type="RefSeq" id="WP_201846204.1">
    <property type="nucleotide sequence ID" value="NZ_JAERRG010000001.1"/>
</dbReference>
<comment type="subunit">
    <text evidence="1">Homotetramer.</text>
</comment>
<keyword evidence="3" id="KW-1185">Reference proteome</keyword>
<dbReference type="HAMAP" id="MF_01972">
    <property type="entry name" value="T23O"/>
    <property type="match status" value="1"/>
</dbReference>
<feature type="binding site" description="axial binding residue" evidence="1">
    <location>
        <position position="267"/>
    </location>
    <ligand>
        <name>heme</name>
        <dbReference type="ChEBI" id="CHEBI:30413"/>
    </ligand>
    <ligandPart>
        <name>Fe</name>
        <dbReference type="ChEBI" id="CHEBI:18248"/>
    </ligandPart>
</feature>
<comment type="catalytic activity">
    <reaction evidence="1">
        <text>L-tryptophan + O2 = N-formyl-L-kynurenine</text>
        <dbReference type="Rhea" id="RHEA:24536"/>
        <dbReference type="ChEBI" id="CHEBI:15379"/>
        <dbReference type="ChEBI" id="CHEBI:57912"/>
        <dbReference type="ChEBI" id="CHEBI:58629"/>
        <dbReference type="EC" id="1.13.11.11"/>
    </reaction>
</comment>
<keyword evidence="1" id="KW-0560">Oxidoreductase</keyword>
<dbReference type="PANTHER" id="PTHR10138:SF0">
    <property type="entry name" value="TRYPTOPHAN 2,3-DIOXYGENASE"/>
    <property type="match status" value="1"/>
</dbReference>
<dbReference type="PANTHER" id="PTHR10138">
    <property type="entry name" value="TRYPTOPHAN 2,3-DIOXYGENASE"/>
    <property type="match status" value="1"/>
</dbReference>
<evidence type="ECO:0000256" key="1">
    <source>
        <dbReference type="HAMAP-Rule" id="MF_01972"/>
    </source>
</evidence>
<keyword evidence="1" id="KW-0479">Metal-binding</keyword>
<comment type="pathway">
    <text evidence="1">Amino-acid degradation; L-tryptophan degradation via kynurenine pathway; L-kynurenine from L-tryptophan: step 1/2.</text>
</comment>
<keyword evidence="1" id="KW-0349">Heme</keyword>
<dbReference type="EC" id="1.13.11.11" evidence="1"/>
<dbReference type="Proteomes" id="UP000621510">
    <property type="component" value="Unassembled WGS sequence"/>
</dbReference>
<keyword evidence="1" id="KW-0408">Iron</keyword>
<comment type="caution">
    <text evidence="1">Lacks conserved residue(s) required for the propagation of feature annotation.</text>
</comment>
<name>A0ABS1PFF8_9ACTN</name>
<evidence type="ECO:0000313" key="2">
    <source>
        <dbReference type="EMBL" id="MBL1110812.1"/>
    </source>
</evidence>
<proteinExistence type="inferred from homology"/>
<dbReference type="Pfam" id="PF03301">
    <property type="entry name" value="Trp_dioxygenase"/>
    <property type="match status" value="2"/>
</dbReference>
<keyword evidence="1" id="KW-0223">Dioxygenase</keyword>
<accession>A0ABS1PFF8</accession>
<feature type="binding site" evidence="1">
    <location>
        <position position="144"/>
    </location>
    <ligand>
        <name>substrate</name>
    </ligand>
</feature>
<comment type="similarity">
    <text evidence="1">Belongs to the tryptophan 2,3-dioxygenase family.</text>
</comment>
<dbReference type="EMBL" id="JAERRG010000001">
    <property type="protein sequence ID" value="MBL1110812.1"/>
    <property type="molecule type" value="Genomic_DNA"/>
</dbReference>
<organism evidence="2 3">
    <name type="scientific">Streptomyces endocoffeicus</name>
    <dbReference type="NCBI Taxonomy" id="2898945"/>
    <lineage>
        <taxon>Bacteria</taxon>
        <taxon>Bacillati</taxon>
        <taxon>Actinomycetota</taxon>
        <taxon>Actinomycetes</taxon>
        <taxon>Kitasatosporales</taxon>
        <taxon>Streptomycetaceae</taxon>
        <taxon>Streptomyces</taxon>
    </lineage>
</organism>
<sequence>MHRTHITPQIRSEALELSLLRDIPTADKSSRKEMVAHTSGEPITSFEGTSNPYVDYHRNDVLLSLQHMRSDGADEMTFIVETQVTELLLKATHFELANVVHSVRNDDVRAALVRLPRVTLLIEQIRDTWQVLSTITPHGFSEFRDHLGISSGQQSYMYRHVELILGNKNATLARAHENNPDVWPALEAALNGPSLWDEVTELLKRRGHLTDSDGYDQDYAAPYEERPEVRRAWREIYQQADIDDDLYLLGEALITVATAFTQYRWNHFIGVQRILGLKPGSGGSAGVGWLRGITEHRFFPELWTIRTGLG</sequence>
<comment type="cofactor">
    <cofactor evidence="1">
        <name>heme</name>
        <dbReference type="ChEBI" id="CHEBI:30413"/>
    </cofactor>
    <text evidence="1">Binds 1 heme group per subunit.</text>
</comment>
<dbReference type="InterPro" id="IPR004981">
    <property type="entry name" value="Trp_2_3_dOase"/>
</dbReference>
<dbReference type="SUPFAM" id="SSF140959">
    <property type="entry name" value="Indolic compounds 2,3-dioxygenase-like"/>
    <property type="match status" value="1"/>
</dbReference>
<dbReference type="Gene3D" id="1.20.58.480">
    <property type="match status" value="1"/>
</dbReference>
<gene>
    <name evidence="1" type="primary">kynA</name>
    <name evidence="2" type="ORF">JK364_00040</name>
</gene>
<evidence type="ECO:0000313" key="3">
    <source>
        <dbReference type="Proteomes" id="UP000621510"/>
    </source>
</evidence>
<comment type="function">
    <text evidence="1">Heme-dependent dioxygenase that catalyzes the oxidative cleavage of the L-tryptophan (L-Trp) pyrrole ring and converts L-tryptophan to N-formyl-L-kynurenine. Catalyzes the oxidative cleavage of the indole moiety.</text>
</comment>
<dbReference type="InterPro" id="IPR037217">
    <property type="entry name" value="Trp/Indoleamine_2_3_dOase-like"/>
</dbReference>